<keyword evidence="1" id="KW-0812">Transmembrane</keyword>
<gene>
    <name evidence="2" type="ORF">Gferi_17780</name>
</gene>
<proteinExistence type="predicted"/>
<keyword evidence="1" id="KW-0472">Membrane</keyword>
<dbReference type="RefSeq" id="WP_069978867.1">
    <property type="nucleotide sequence ID" value="NZ_CP017269.1"/>
</dbReference>
<accession>A0A1D8GK06</accession>
<organism evidence="2 3">
    <name type="scientific">Geosporobacter ferrireducens</name>
    <dbReference type="NCBI Taxonomy" id="1424294"/>
    <lineage>
        <taxon>Bacteria</taxon>
        <taxon>Bacillati</taxon>
        <taxon>Bacillota</taxon>
        <taxon>Clostridia</taxon>
        <taxon>Peptostreptococcales</taxon>
        <taxon>Thermotaleaceae</taxon>
        <taxon>Geosporobacter</taxon>
    </lineage>
</organism>
<evidence type="ECO:0000313" key="3">
    <source>
        <dbReference type="Proteomes" id="UP000095743"/>
    </source>
</evidence>
<name>A0A1D8GK06_9FIRM</name>
<evidence type="ECO:0000256" key="1">
    <source>
        <dbReference type="SAM" id="Phobius"/>
    </source>
</evidence>
<feature type="transmembrane region" description="Helical" evidence="1">
    <location>
        <begin position="65"/>
        <end position="83"/>
    </location>
</feature>
<dbReference type="EMBL" id="CP017269">
    <property type="protein sequence ID" value="AOT71240.1"/>
    <property type="molecule type" value="Genomic_DNA"/>
</dbReference>
<keyword evidence="1" id="KW-1133">Transmembrane helix</keyword>
<dbReference type="AlphaFoldDB" id="A0A1D8GK06"/>
<evidence type="ECO:0000313" key="2">
    <source>
        <dbReference type="EMBL" id="AOT71240.1"/>
    </source>
</evidence>
<sequence>MDKKKMELFKRVNRLYRLLRILNCIFFLLGAISISFFLPIFPYGGVKHGLAPVFSFMFALEYPKFFFFFGIGNFIFLIIGLFIQVKLKNKYKDIIMD</sequence>
<feature type="transmembrane region" description="Helical" evidence="1">
    <location>
        <begin position="21"/>
        <end position="45"/>
    </location>
</feature>
<protein>
    <submittedName>
        <fullName evidence="2">Uncharacterized protein</fullName>
    </submittedName>
</protein>
<keyword evidence="3" id="KW-1185">Reference proteome</keyword>
<reference evidence="2 3" key="1">
    <citation type="submission" date="2016-09" db="EMBL/GenBank/DDBJ databases">
        <title>Genomic analysis reveals versatility of anaerobic energy metabolism of Geosporobacter ferrireducens IRF9 of phylum Firmicutes.</title>
        <authorList>
            <person name="Kim S.-J."/>
        </authorList>
    </citation>
    <scope>NUCLEOTIDE SEQUENCE [LARGE SCALE GENOMIC DNA]</scope>
    <source>
        <strain evidence="2 3">IRF9</strain>
    </source>
</reference>
<dbReference type="Proteomes" id="UP000095743">
    <property type="component" value="Chromosome"/>
</dbReference>
<dbReference type="KEGG" id="gfe:Gferi_17780"/>